<dbReference type="EMBL" id="FNAQ01000005">
    <property type="protein sequence ID" value="SDE21276.1"/>
    <property type="molecule type" value="Genomic_DNA"/>
</dbReference>
<keyword evidence="4" id="KW-1185">Reference proteome</keyword>
<reference evidence="4" key="1">
    <citation type="submission" date="2016-10" db="EMBL/GenBank/DDBJ databases">
        <authorList>
            <person name="Varghese N."/>
            <person name="Submissions S."/>
        </authorList>
    </citation>
    <scope>NUCLEOTIDE SEQUENCE [LARGE SCALE GENOMIC DNA]</scope>
    <source>
        <strain evidence="4">DSM 8987</strain>
    </source>
</reference>
<dbReference type="OrthoDB" id="186937at2"/>
<dbReference type="RefSeq" id="WP_092077554.1">
    <property type="nucleotide sequence ID" value="NZ_FNAQ01000005.1"/>
</dbReference>
<gene>
    <name evidence="3" type="ORF">SAMN05661003_10535</name>
</gene>
<feature type="domain" description="Toprim" evidence="2">
    <location>
        <begin position="206"/>
        <end position="312"/>
    </location>
</feature>
<feature type="coiled-coil region" evidence="1">
    <location>
        <begin position="99"/>
        <end position="126"/>
    </location>
</feature>
<dbReference type="Gene3D" id="3.40.50.300">
    <property type="entry name" value="P-loop containing nucleotide triphosphate hydrolases"/>
    <property type="match status" value="1"/>
</dbReference>
<dbReference type="InterPro" id="IPR034154">
    <property type="entry name" value="TOPRIM_DnaG/twinkle"/>
</dbReference>
<sequence>MIDLSVASQQRREYYRPPAVPDDPVEAFRGAMAEYGLAPDSIDPSGRLVRFDIDKRGDKAGWYVFFLGEVSAGAFGSWKSGDKQNWCQFGPGELTDAQAEEYRRTVERAKKQREEEEARLQAEARVKAGEIWDRAEPAAPDHPYLVKKGVACRDLKTGRGDLIAPLRDADGAIHNVQFIKPGGEKKFLFGGRVEGLSFTIPGDGRVMLCEGVATGASIHAATGATVICAFNAGNLPPVARSFRERCPTTPLTICADNDRFTAGNPGITKAGEAAKATGATLVFPCFDGIPGGDDQALKWSDFNDLAAVAGNDTVALQIKNPGERGRLPPLSPAGSQVGNRLKFRPKPLEFIFKFNDQGLIPRGVIGVLTATGGTGKTFFLLSLAMAGAAGGNFGPIRAPSPVKTLVIVGEDTQDELDRRLWDIGHGQFPEQLHAASVYGELGPLMRLDGSLPVLADTYFWLEQTIKNHPGLELLIIDPKSRFYGLDENNSEHATQWIQALEGLAKRHGLTILFSHHTSKDSAGKISQNMSRGSSAIVDGCRWQGGLVRMDDKMAARLGVERAREYVLFDAPKSNYAADLPGVICFRRGEGGVLEYTEPGREHKEKMAAALIEKITLDPRQYTRLDLVKGGAGDGIAREMKDKFPGFRRAVDMEWMIEKLINEKRLYEVEASDSAIGRPRIVLVAIPF</sequence>
<dbReference type="STRING" id="57664.SAMN05661003_10535"/>
<dbReference type="Proteomes" id="UP000243205">
    <property type="component" value="Unassembled WGS sequence"/>
</dbReference>
<organism evidence="3 4">
    <name type="scientific">Desulfuromonas thiophila</name>
    <dbReference type="NCBI Taxonomy" id="57664"/>
    <lineage>
        <taxon>Bacteria</taxon>
        <taxon>Pseudomonadati</taxon>
        <taxon>Thermodesulfobacteriota</taxon>
        <taxon>Desulfuromonadia</taxon>
        <taxon>Desulfuromonadales</taxon>
        <taxon>Desulfuromonadaceae</taxon>
        <taxon>Desulfuromonas</taxon>
    </lineage>
</organism>
<name>A0A1G7B4P0_9BACT</name>
<protein>
    <submittedName>
        <fullName evidence="3">Uncharacterized domain associated with phage/plasmid primase</fullName>
    </submittedName>
</protein>
<accession>A0A1G7B4P0</accession>
<dbReference type="AlphaFoldDB" id="A0A1G7B4P0"/>
<dbReference type="SUPFAM" id="SSF52540">
    <property type="entry name" value="P-loop containing nucleoside triphosphate hydrolases"/>
    <property type="match status" value="1"/>
</dbReference>
<evidence type="ECO:0000256" key="1">
    <source>
        <dbReference type="SAM" id="Coils"/>
    </source>
</evidence>
<evidence type="ECO:0000313" key="3">
    <source>
        <dbReference type="EMBL" id="SDE21276.1"/>
    </source>
</evidence>
<proteinExistence type="predicted"/>
<dbReference type="Pfam" id="PF13481">
    <property type="entry name" value="AAA_25"/>
    <property type="match status" value="1"/>
</dbReference>
<dbReference type="InterPro" id="IPR006171">
    <property type="entry name" value="TOPRIM_dom"/>
</dbReference>
<evidence type="ECO:0000313" key="4">
    <source>
        <dbReference type="Proteomes" id="UP000243205"/>
    </source>
</evidence>
<dbReference type="Pfam" id="PF13362">
    <property type="entry name" value="Toprim_3"/>
    <property type="match status" value="1"/>
</dbReference>
<dbReference type="InterPro" id="IPR027417">
    <property type="entry name" value="P-loop_NTPase"/>
</dbReference>
<evidence type="ECO:0000259" key="2">
    <source>
        <dbReference type="Pfam" id="PF13362"/>
    </source>
</evidence>
<keyword evidence="1" id="KW-0175">Coiled coil</keyword>
<dbReference type="CDD" id="cd01029">
    <property type="entry name" value="TOPRIM_primases"/>
    <property type="match status" value="1"/>
</dbReference>